<dbReference type="Gene3D" id="3.40.50.720">
    <property type="entry name" value="NAD(P)-binding Rossmann-like Domain"/>
    <property type="match status" value="1"/>
</dbReference>
<evidence type="ECO:0008006" key="6">
    <source>
        <dbReference type="Google" id="ProtNLM"/>
    </source>
</evidence>
<dbReference type="InterPro" id="IPR000304">
    <property type="entry name" value="Pyrroline-COOH_reductase"/>
</dbReference>
<dbReference type="SUPFAM" id="SSF48179">
    <property type="entry name" value="6-phosphogluconate dehydrogenase C-terminal domain-like"/>
    <property type="match status" value="1"/>
</dbReference>
<accession>A0ABR1HSX8</accession>
<evidence type="ECO:0000259" key="3">
    <source>
        <dbReference type="Pfam" id="PF14748"/>
    </source>
</evidence>
<dbReference type="PANTHER" id="PTHR11645:SF21">
    <property type="entry name" value="HYPOTHETICAL PYRROLINE-5-CARBOXYLATE REDUCTASE (EUROFUNG)"/>
    <property type="match status" value="1"/>
</dbReference>
<dbReference type="InterPro" id="IPR008927">
    <property type="entry name" value="6-PGluconate_DH-like_C_sf"/>
</dbReference>
<dbReference type="Pfam" id="PF14748">
    <property type="entry name" value="P5CR_dimer"/>
    <property type="match status" value="1"/>
</dbReference>
<reference evidence="4 5" key="1">
    <citation type="journal article" date="2025" name="Microbiol. Resour. Announc.">
        <title>Draft genome sequences for Neonectria magnoliae and Neonectria punicea, canker pathogens of Liriodendron tulipifera and Acer saccharum in West Virginia.</title>
        <authorList>
            <person name="Petronek H.M."/>
            <person name="Kasson M.T."/>
            <person name="Metheny A.M."/>
            <person name="Stauder C.M."/>
            <person name="Lovett B."/>
            <person name="Lynch S.C."/>
            <person name="Garnas J.R."/>
            <person name="Kasson L.R."/>
            <person name="Stajich J.E."/>
        </authorList>
    </citation>
    <scope>NUCLEOTIDE SEQUENCE [LARGE SCALE GENOMIC DNA]</scope>
    <source>
        <strain evidence="4 5">NRRL 64653</strain>
    </source>
</reference>
<name>A0ABR1HSX8_9HYPO</name>
<comment type="caution">
    <text evidence="4">The sequence shown here is derived from an EMBL/GenBank/DDBJ whole genome shotgun (WGS) entry which is preliminary data.</text>
</comment>
<gene>
    <name evidence="4" type="ORF">QQX98_000598</name>
</gene>
<keyword evidence="5" id="KW-1185">Reference proteome</keyword>
<dbReference type="InterPro" id="IPR028939">
    <property type="entry name" value="P5C_Rdtase_cat_N"/>
</dbReference>
<dbReference type="PANTHER" id="PTHR11645">
    <property type="entry name" value="PYRROLINE-5-CARBOXYLATE REDUCTASE"/>
    <property type="match status" value="1"/>
</dbReference>
<dbReference type="Pfam" id="PF03807">
    <property type="entry name" value="F420_oxidored"/>
    <property type="match status" value="1"/>
</dbReference>
<sequence>MKHSELTIAFVGCGNVGSAVLHGLLDTLYPGESNDPISRTFSKFIACTNTQKSARSLENDLGRHISHVRVLHGQNQVAFDLADVIVLGLKPYLAKDVLQAPGVHESMSGKLVISMMAGISVQDLTNIIKESAGASEKPMPYIAKAIPNLAARYCQSMTILEQSDPALPTAQLALMEWIFSQVGRVKLMSPALVDVGSVLVTTCLATLSVPLDGLLDGSVVEGLRREEALELAVQGIIGLGTMLQNGHHPAILRESISSPRGCTIQTLLAVEREGARAVFADALLSGTGHLKRPGKSSD</sequence>
<protein>
    <recommendedName>
        <fullName evidence="6">Pyrroline-5-carboxylate reductase</fullName>
    </recommendedName>
</protein>
<dbReference type="Gene3D" id="1.10.3730.10">
    <property type="entry name" value="ProC C-terminal domain-like"/>
    <property type="match status" value="1"/>
</dbReference>
<feature type="domain" description="Pyrroline-5-carboxylate reductase dimerisation" evidence="3">
    <location>
        <begin position="192"/>
        <end position="285"/>
    </location>
</feature>
<comment type="similarity">
    <text evidence="1">Belongs to the pyrroline-5-carboxylate reductase family.</text>
</comment>
<organism evidence="4 5">
    <name type="scientific">Neonectria punicea</name>
    <dbReference type="NCBI Taxonomy" id="979145"/>
    <lineage>
        <taxon>Eukaryota</taxon>
        <taxon>Fungi</taxon>
        <taxon>Dikarya</taxon>
        <taxon>Ascomycota</taxon>
        <taxon>Pezizomycotina</taxon>
        <taxon>Sordariomycetes</taxon>
        <taxon>Hypocreomycetidae</taxon>
        <taxon>Hypocreales</taxon>
        <taxon>Nectriaceae</taxon>
        <taxon>Neonectria</taxon>
    </lineage>
</organism>
<evidence type="ECO:0000313" key="5">
    <source>
        <dbReference type="Proteomes" id="UP001498476"/>
    </source>
</evidence>
<evidence type="ECO:0000256" key="1">
    <source>
        <dbReference type="ARBA" id="ARBA00005525"/>
    </source>
</evidence>
<dbReference type="PIRSF" id="PIRSF000193">
    <property type="entry name" value="Pyrrol-5-carb_rd"/>
    <property type="match status" value="1"/>
</dbReference>
<evidence type="ECO:0000259" key="2">
    <source>
        <dbReference type="Pfam" id="PF03807"/>
    </source>
</evidence>
<proteinExistence type="inferred from homology"/>
<dbReference type="EMBL" id="JAZAVJ010000005">
    <property type="protein sequence ID" value="KAK7424330.1"/>
    <property type="molecule type" value="Genomic_DNA"/>
</dbReference>
<dbReference type="Proteomes" id="UP001498476">
    <property type="component" value="Unassembled WGS sequence"/>
</dbReference>
<dbReference type="HAMAP" id="MF_01925">
    <property type="entry name" value="P5C_reductase"/>
    <property type="match status" value="1"/>
</dbReference>
<feature type="domain" description="Pyrroline-5-carboxylate reductase catalytic N-terminal" evidence="2">
    <location>
        <begin position="7"/>
        <end position="118"/>
    </location>
</feature>
<dbReference type="InterPro" id="IPR036291">
    <property type="entry name" value="NAD(P)-bd_dom_sf"/>
</dbReference>
<dbReference type="InterPro" id="IPR029036">
    <property type="entry name" value="P5CR_dimer"/>
</dbReference>
<evidence type="ECO:0000313" key="4">
    <source>
        <dbReference type="EMBL" id="KAK7424330.1"/>
    </source>
</evidence>
<dbReference type="SUPFAM" id="SSF51735">
    <property type="entry name" value="NAD(P)-binding Rossmann-fold domains"/>
    <property type="match status" value="1"/>
</dbReference>